<evidence type="ECO:0000313" key="4">
    <source>
        <dbReference type="Proteomes" id="UP001642484"/>
    </source>
</evidence>
<protein>
    <submittedName>
        <fullName evidence="3">Uncharacterized protein</fullName>
    </submittedName>
</protein>
<evidence type="ECO:0000256" key="1">
    <source>
        <dbReference type="SAM" id="MobiDB-lite"/>
    </source>
</evidence>
<feature type="transmembrane region" description="Helical" evidence="2">
    <location>
        <begin position="658"/>
        <end position="676"/>
    </location>
</feature>
<name>A0ABP0R1L9_9DINO</name>
<dbReference type="Proteomes" id="UP001642484">
    <property type="component" value="Unassembled WGS sequence"/>
</dbReference>
<keyword evidence="2" id="KW-1133">Transmembrane helix</keyword>
<proteinExistence type="predicted"/>
<evidence type="ECO:0000313" key="3">
    <source>
        <dbReference type="EMBL" id="CAK9093022.1"/>
    </source>
</evidence>
<dbReference type="InterPro" id="IPR029044">
    <property type="entry name" value="Nucleotide-diphossugar_trans"/>
</dbReference>
<keyword evidence="4" id="KW-1185">Reference proteome</keyword>
<keyword evidence="2" id="KW-0472">Membrane</keyword>
<dbReference type="EMBL" id="CAXAMN010025140">
    <property type="protein sequence ID" value="CAK9093022.1"/>
    <property type="molecule type" value="Genomic_DNA"/>
</dbReference>
<gene>
    <name evidence="3" type="ORF">CCMP2556_LOCUS44492</name>
</gene>
<organism evidence="3 4">
    <name type="scientific">Durusdinium trenchii</name>
    <dbReference type="NCBI Taxonomy" id="1381693"/>
    <lineage>
        <taxon>Eukaryota</taxon>
        <taxon>Sar</taxon>
        <taxon>Alveolata</taxon>
        <taxon>Dinophyceae</taxon>
        <taxon>Suessiales</taxon>
        <taxon>Symbiodiniaceae</taxon>
        <taxon>Durusdinium</taxon>
    </lineage>
</organism>
<reference evidence="3 4" key="1">
    <citation type="submission" date="2024-02" db="EMBL/GenBank/DDBJ databases">
        <authorList>
            <person name="Chen Y."/>
            <person name="Shah S."/>
            <person name="Dougan E. K."/>
            <person name="Thang M."/>
            <person name="Chan C."/>
        </authorList>
    </citation>
    <scope>NUCLEOTIDE SEQUENCE [LARGE SCALE GENOMIC DNA]</scope>
</reference>
<evidence type="ECO:0000256" key="2">
    <source>
        <dbReference type="SAM" id="Phobius"/>
    </source>
</evidence>
<feature type="region of interest" description="Disordered" evidence="1">
    <location>
        <begin position="1082"/>
        <end position="1126"/>
    </location>
</feature>
<dbReference type="Gene3D" id="1.25.40.90">
    <property type="match status" value="1"/>
</dbReference>
<dbReference type="InterPro" id="IPR008942">
    <property type="entry name" value="ENTH_VHS"/>
</dbReference>
<accession>A0ABP0R1L9</accession>
<dbReference type="InterPro" id="IPR004988">
    <property type="entry name" value="DUF273"/>
</dbReference>
<dbReference type="PANTHER" id="PTHR31562:SF4">
    <property type="entry name" value="DUF268 DOMAIN-CONTAINING PROTEIN-RELATED"/>
    <property type="match status" value="1"/>
</dbReference>
<keyword evidence="2" id="KW-0812">Transmembrane</keyword>
<dbReference type="Pfam" id="PF03314">
    <property type="entry name" value="DUF273"/>
    <property type="match status" value="1"/>
</dbReference>
<dbReference type="Gene3D" id="3.90.550.10">
    <property type="entry name" value="Spore Coat Polysaccharide Biosynthesis Protein SpsA, Chain A"/>
    <property type="match status" value="1"/>
</dbReference>
<dbReference type="PANTHER" id="PTHR31562">
    <property type="entry name" value="PROTEIN CBG18972"/>
    <property type="match status" value="1"/>
</dbReference>
<feature type="transmembrane region" description="Helical" evidence="2">
    <location>
        <begin position="558"/>
        <end position="581"/>
    </location>
</feature>
<comment type="caution">
    <text evidence="3">The sequence shown here is derived from an EMBL/GenBank/DDBJ whole genome shotgun (WGS) entry which is preliminary data.</text>
</comment>
<sequence>MAQVEAKLRTVVGAKNEARGGFGPRVTAVTAALWSSPGFAVAVQVDQIISFWLSRVIDELKANKGASGGSSVEEDELGRREQEILEANGASWCDSQREESAARGVRAALCGLNATTPNESEREERKKTTCDRILRAEVPSDGAVTLAVTAPRAAPEASGSRHQGLAIVADDGFRVRYQLQIQSLRCYARAQGYDFWLLQGSEFPECQPPPASSKLLARGTGEGTSAEGIGCQKLELQGIVLRDSAVWYSSVEDFFFQKHCAIANLLEQQEDRYALAVLDADVVAVDLDRSLDMWMGSQGDLQFYKRITGEEVMAGNYIARNRPWVRQFLRNWVTWTISPCRADVAPSHRWAGLGSSETLNRPPGFSSADNGALHVALMEALERPEATRVAELYGNLTAMVEALRAKRCSAWTIRRPLAGGVESEKVLVGQVHVMDHSFWALAMQPSNTTKKTAYFPEVLSIWPRMSFFVDDGDPQDLPRYFADLDACRANRGADGAWVSPEQLGQDSQHLVERCQAPTIYGSFKAPECTYTSAILVVHGFFHDWRADEFRKVSNQQRFLIVLTVLLEVFFVTLSVGLQFSISGYLLREIPHLEPCKGICVNLQWMTVGVFTGEIIKDLAETGNMRKWIWQATYVKYLKCEGTPSQYDEMIWKQPEKSFGAFIILCKFLIALYLLFVGNRFILKSENNKDLVLNCVKKLQPCTIEWKFREAKTEGKIFALVARPASWVALVCAFVSIDNDCNWATHFVPHQDRAKEGYRDLYQQGFCEQCAQHCARVLRMQPVANATPRNLLMLQCHKLRRKQRLVPVGPPPQAAPESEYVLEPEAIEWGDLYRATNRDNTPTPGYLFNDIVQNVSNASPSAIPEVAQYLIDCVNGDHAHVKLKSLFVIKTLAYRIPPFQQAFLSQPDGWSSVLEASVFTGPPSPMFGDEPYRLVREAAEGAKEALETTEFYHQEYKELSQRIVGFGNYQPPEDTKLPDGSVNVAKDVTFGDVLGTAVGGVLNGAGAIFQGVKGLFETHSRHVSGLELDGIGMDEPEEEVEDPYEEEAQMRIEEEDEYHAPAGDYIPPLVPTGPTDADAVECAEEPACPSEPQVQPSVSTGARPLRSHRPTGRPKETQNPRPARLAPRAVEELTAFESSEAFVEL</sequence>